<feature type="transmembrane region" description="Helical" evidence="1">
    <location>
        <begin position="119"/>
        <end position="137"/>
    </location>
</feature>
<protein>
    <recommendedName>
        <fullName evidence="4">Integral membrane protein</fullName>
    </recommendedName>
</protein>
<proteinExistence type="predicted"/>
<feature type="transmembrane region" description="Helical" evidence="1">
    <location>
        <begin position="157"/>
        <end position="175"/>
    </location>
</feature>
<evidence type="ECO:0000313" key="3">
    <source>
        <dbReference type="Proteomes" id="UP000614047"/>
    </source>
</evidence>
<reference evidence="2" key="1">
    <citation type="submission" date="2020-11" db="EMBL/GenBank/DDBJ databases">
        <title>Sequencing the genomes of 1000 actinobacteria strains.</title>
        <authorList>
            <person name="Klenk H.-P."/>
        </authorList>
    </citation>
    <scope>NUCLEOTIDE SEQUENCE</scope>
    <source>
        <strain evidence="2">DSM 43175</strain>
    </source>
</reference>
<evidence type="ECO:0000256" key="1">
    <source>
        <dbReference type="SAM" id="Phobius"/>
    </source>
</evidence>
<sequence length="250" mass="27358">MGNWFVRAIVDTGRLRLFCFLVAFIAAFLFIRFSVRMIRRRVRWWPGNVTPGGHHVHHVVFGLLFMCVGGVGGLAVPDTVSGAAAAFAAVFGVGTALVLDEFALVFHLRDVYWSEQGRVSVEVVMIAIALSGLLLLGLRPLGVDEVVAQKDVPGEPWHLVAALMFNLSLALISLAKGKTWTGLVGLFIGIFALVGAVRLARPASPWAHRRYPEGSRKRARAESREERLRAPVRRLVTKVEDFVGGRPSGP</sequence>
<accession>A0A931GPG9</accession>
<keyword evidence="1" id="KW-1133">Transmembrane helix</keyword>
<evidence type="ECO:0000313" key="2">
    <source>
        <dbReference type="EMBL" id="MBG6087394.1"/>
    </source>
</evidence>
<feature type="transmembrane region" description="Helical" evidence="1">
    <location>
        <begin position="56"/>
        <end position="76"/>
    </location>
</feature>
<feature type="transmembrane region" description="Helical" evidence="1">
    <location>
        <begin position="15"/>
        <end position="35"/>
    </location>
</feature>
<name>A0A931GPG9_9ACTN</name>
<dbReference type="RefSeq" id="WP_197010262.1">
    <property type="nucleotide sequence ID" value="NZ_BAABES010000006.1"/>
</dbReference>
<dbReference type="EMBL" id="JADOUA010000001">
    <property type="protein sequence ID" value="MBG6087394.1"/>
    <property type="molecule type" value="Genomic_DNA"/>
</dbReference>
<feature type="transmembrane region" description="Helical" evidence="1">
    <location>
        <begin position="82"/>
        <end position="107"/>
    </location>
</feature>
<keyword evidence="1" id="KW-0472">Membrane</keyword>
<organism evidence="2 3">
    <name type="scientific">Actinomadura viridis</name>
    <dbReference type="NCBI Taxonomy" id="58110"/>
    <lineage>
        <taxon>Bacteria</taxon>
        <taxon>Bacillati</taxon>
        <taxon>Actinomycetota</taxon>
        <taxon>Actinomycetes</taxon>
        <taxon>Streptosporangiales</taxon>
        <taxon>Thermomonosporaceae</taxon>
        <taxon>Actinomadura</taxon>
    </lineage>
</organism>
<comment type="caution">
    <text evidence="2">The sequence shown here is derived from an EMBL/GenBank/DDBJ whole genome shotgun (WGS) entry which is preliminary data.</text>
</comment>
<evidence type="ECO:0008006" key="4">
    <source>
        <dbReference type="Google" id="ProtNLM"/>
    </source>
</evidence>
<dbReference type="Proteomes" id="UP000614047">
    <property type="component" value="Unassembled WGS sequence"/>
</dbReference>
<dbReference type="AlphaFoldDB" id="A0A931GPG9"/>
<feature type="transmembrane region" description="Helical" evidence="1">
    <location>
        <begin position="182"/>
        <end position="200"/>
    </location>
</feature>
<keyword evidence="3" id="KW-1185">Reference proteome</keyword>
<gene>
    <name evidence="2" type="ORF">IW256_001507</name>
</gene>
<keyword evidence="1" id="KW-0812">Transmembrane</keyword>